<proteinExistence type="inferred from homology"/>
<evidence type="ECO:0000313" key="4">
    <source>
        <dbReference type="Proteomes" id="UP001501581"/>
    </source>
</evidence>
<name>A0ABN1TXW6_9ACTN</name>
<organism evidence="3 4">
    <name type="scientific">Nocardioides dubius</name>
    <dbReference type="NCBI Taxonomy" id="317019"/>
    <lineage>
        <taxon>Bacteria</taxon>
        <taxon>Bacillati</taxon>
        <taxon>Actinomycetota</taxon>
        <taxon>Actinomycetes</taxon>
        <taxon>Propionibacteriales</taxon>
        <taxon>Nocardioidaceae</taxon>
        <taxon>Nocardioides</taxon>
    </lineage>
</organism>
<dbReference type="PANTHER" id="PTHR24321:SF15">
    <property type="entry name" value="OXIDOREDUCTASE UCPA"/>
    <property type="match status" value="1"/>
</dbReference>
<dbReference type="InterPro" id="IPR002347">
    <property type="entry name" value="SDR_fam"/>
</dbReference>
<dbReference type="SUPFAM" id="SSF51735">
    <property type="entry name" value="NAD(P)-binding Rossmann-fold domains"/>
    <property type="match status" value="1"/>
</dbReference>
<reference evidence="3 4" key="1">
    <citation type="journal article" date="2019" name="Int. J. Syst. Evol. Microbiol.">
        <title>The Global Catalogue of Microorganisms (GCM) 10K type strain sequencing project: providing services to taxonomists for standard genome sequencing and annotation.</title>
        <authorList>
            <consortium name="The Broad Institute Genomics Platform"/>
            <consortium name="The Broad Institute Genome Sequencing Center for Infectious Disease"/>
            <person name="Wu L."/>
            <person name="Ma J."/>
        </authorList>
    </citation>
    <scope>NUCLEOTIDE SEQUENCE [LARGE SCALE GENOMIC DNA]</scope>
    <source>
        <strain evidence="3 4">JCM 13008</strain>
    </source>
</reference>
<evidence type="ECO:0000313" key="3">
    <source>
        <dbReference type="EMBL" id="GAA1103965.1"/>
    </source>
</evidence>
<dbReference type="CDD" id="cd05233">
    <property type="entry name" value="SDR_c"/>
    <property type="match status" value="1"/>
</dbReference>
<dbReference type="Gene3D" id="3.40.50.720">
    <property type="entry name" value="NAD(P)-binding Rossmann-like Domain"/>
    <property type="match status" value="1"/>
</dbReference>
<dbReference type="InterPro" id="IPR036291">
    <property type="entry name" value="NAD(P)-bd_dom_sf"/>
</dbReference>
<comment type="caution">
    <text evidence="3">The sequence shown here is derived from an EMBL/GenBank/DDBJ whole genome shotgun (WGS) entry which is preliminary data.</text>
</comment>
<dbReference type="PANTHER" id="PTHR24321">
    <property type="entry name" value="DEHYDROGENASES, SHORT CHAIN"/>
    <property type="match status" value="1"/>
</dbReference>
<comment type="similarity">
    <text evidence="1">Belongs to the short-chain dehydrogenases/reductases (SDR) family.</text>
</comment>
<sequence>MLGPKRILITGAAQGMGREIALEATRQGASHVGLTDVNGDGAEETAALVRELGGEALAVVADLRSGEAIRKMVDEVAAWAGGLDVLVNNAGVLDHVFTDPDRVGVDTLDEDAWDAVNDINLKAVWLATKHAAPHLRASDRGPSIVNAASVSGMNGSAMTAYAVTKAAVIQLTRTTAINLAPHVRANCYSPGAIKTPMGNSHLASATDRLERARSMYGTHLIPRRGTVEEIAQVVCFLASDAASFLTGINVPVDGGTTAWRGVQDVELDVDPAELDQLG</sequence>
<dbReference type="EMBL" id="BAAALG010000009">
    <property type="protein sequence ID" value="GAA1103965.1"/>
    <property type="molecule type" value="Genomic_DNA"/>
</dbReference>
<evidence type="ECO:0000256" key="2">
    <source>
        <dbReference type="ARBA" id="ARBA00023002"/>
    </source>
</evidence>
<keyword evidence="4" id="KW-1185">Reference proteome</keyword>
<keyword evidence="2" id="KW-0560">Oxidoreductase</keyword>
<accession>A0ABN1TXW6</accession>
<dbReference type="InterPro" id="IPR020904">
    <property type="entry name" value="Sc_DH/Rdtase_CS"/>
</dbReference>
<gene>
    <name evidence="3" type="ORF">GCM10009668_23770</name>
</gene>
<dbReference type="Proteomes" id="UP001501581">
    <property type="component" value="Unassembled WGS sequence"/>
</dbReference>
<evidence type="ECO:0000256" key="1">
    <source>
        <dbReference type="ARBA" id="ARBA00006484"/>
    </source>
</evidence>
<dbReference type="PRINTS" id="PR00081">
    <property type="entry name" value="GDHRDH"/>
</dbReference>
<dbReference type="Pfam" id="PF13561">
    <property type="entry name" value="adh_short_C2"/>
    <property type="match status" value="1"/>
</dbReference>
<dbReference type="PRINTS" id="PR00080">
    <property type="entry name" value="SDRFAMILY"/>
</dbReference>
<dbReference type="RefSeq" id="WP_343994647.1">
    <property type="nucleotide sequence ID" value="NZ_BAAALG010000009.1"/>
</dbReference>
<dbReference type="PROSITE" id="PS00061">
    <property type="entry name" value="ADH_SHORT"/>
    <property type="match status" value="1"/>
</dbReference>
<protein>
    <submittedName>
        <fullName evidence="3">Beta-ketoacyl-ACP reductase</fullName>
    </submittedName>
</protein>